<protein>
    <submittedName>
        <fullName evidence="2">(rape) hypothetical protein</fullName>
    </submittedName>
</protein>
<dbReference type="OMA" id="ACRRITK"/>
<feature type="transmembrane region" description="Helical" evidence="1">
    <location>
        <begin position="108"/>
        <end position="126"/>
    </location>
</feature>
<evidence type="ECO:0000313" key="2">
    <source>
        <dbReference type="EMBL" id="CAF2125310.1"/>
    </source>
</evidence>
<dbReference type="Proteomes" id="UP001295469">
    <property type="component" value="Chromosome A03"/>
</dbReference>
<proteinExistence type="predicted"/>
<keyword evidence="1" id="KW-1133">Transmembrane helix</keyword>
<name>A0A816VGJ4_BRANA</name>
<evidence type="ECO:0000256" key="1">
    <source>
        <dbReference type="SAM" id="Phobius"/>
    </source>
</evidence>
<dbReference type="AlphaFoldDB" id="A0A816VGJ4"/>
<dbReference type="EMBL" id="HG994357">
    <property type="protein sequence ID" value="CAF2125310.1"/>
    <property type="molecule type" value="Genomic_DNA"/>
</dbReference>
<keyword evidence="1" id="KW-0812">Transmembrane</keyword>
<dbReference type="Gramene" id="CDX90843">
    <property type="protein sequence ID" value="CDX90843"/>
    <property type="gene ID" value="GSBRNA2T00151556001"/>
</dbReference>
<accession>A0A816VGJ4</accession>
<organism evidence="2">
    <name type="scientific">Brassica napus</name>
    <name type="common">Rape</name>
    <dbReference type="NCBI Taxonomy" id="3708"/>
    <lineage>
        <taxon>Eukaryota</taxon>
        <taxon>Viridiplantae</taxon>
        <taxon>Streptophyta</taxon>
        <taxon>Embryophyta</taxon>
        <taxon>Tracheophyta</taxon>
        <taxon>Spermatophyta</taxon>
        <taxon>Magnoliopsida</taxon>
        <taxon>eudicotyledons</taxon>
        <taxon>Gunneridae</taxon>
        <taxon>Pentapetalae</taxon>
        <taxon>rosids</taxon>
        <taxon>malvids</taxon>
        <taxon>Brassicales</taxon>
        <taxon>Brassicaceae</taxon>
        <taxon>Brassiceae</taxon>
        <taxon>Brassica</taxon>
    </lineage>
</organism>
<keyword evidence="1" id="KW-0472">Membrane</keyword>
<gene>
    <name evidence="2" type="ORF">DARMORV10_A03P29800.1</name>
</gene>
<sequence length="128" mass="14729">MKYVVLLRKNILLGIQNRLPTIKRFPPRDQVMKQQVQIHHLPAMNSTTHRNVSLLLHSTTHCNVSLLCFWEARNSKKGGKFMGIDIVLVDEKPENHGKLKLGSYEGTMFLGACLYCFFFFMISCGFQI</sequence>
<reference evidence="2" key="1">
    <citation type="submission" date="2021-01" db="EMBL/GenBank/DDBJ databases">
        <authorList>
            <consortium name="Genoscope - CEA"/>
            <person name="William W."/>
        </authorList>
    </citation>
    <scope>NUCLEOTIDE SEQUENCE</scope>
</reference>